<evidence type="ECO:0000313" key="3">
    <source>
        <dbReference type="Proteomes" id="UP001329430"/>
    </source>
</evidence>
<keyword evidence="3" id="KW-1185">Reference proteome</keyword>
<accession>A0AAN7VSA7</accession>
<sequence length="229" mass="26526">MRDFSSVLVWFSCFSISSCPTQTSNLEKHPFCSLSTPSKNSQPENCIMEELNSSHRSFIFCSTCINPLLTAIRIFKKCLFTKLFNRSNVSVVKSTNSFLICEISLPRSIFPCDEDFVICLTQPETAFCLKVAPTNRILSCTRSFVTGVSFNKLVIFDESRNKVYVMVVWSFAYTEARKGPWQTMALDRYRFHRRIEQLNRILSPVLQENHRAEVYRKRFQGHRIASQKS</sequence>
<dbReference type="AlphaFoldDB" id="A0AAN7VSA7"/>
<protein>
    <submittedName>
        <fullName evidence="2">Uncharacterized protein</fullName>
    </submittedName>
</protein>
<gene>
    <name evidence="2" type="ORF">RI129_003661</name>
</gene>
<dbReference type="EMBL" id="JAVRBK010000002">
    <property type="protein sequence ID" value="KAK5648769.1"/>
    <property type="molecule type" value="Genomic_DNA"/>
</dbReference>
<dbReference type="GO" id="GO:0005783">
    <property type="term" value="C:endoplasmic reticulum"/>
    <property type="evidence" value="ECO:0007669"/>
    <property type="project" value="TreeGrafter"/>
</dbReference>
<dbReference type="InterPro" id="IPR051254">
    <property type="entry name" value="PPP1R15"/>
</dbReference>
<evidence type="ECO:0000313" key="2">
    <source>
        <dbReference type="EMBL" id="KAK5648769.1"/>
    </source>
</evidence>
<organism evidence="2 3">
    <name type="scientific">Pyrocoelia pectoralis</name>
    <dbReference type="NCBI Taxonomy" id="417401"/>
    <lineage>
        <taxon>Eukaryota</taxon>
        <taxon>Metazoa</taxon>
        <taxon>Ecdysozoa</taxon>
        <taxon>Arthropoda</taxon>
        <taxon>Hexapoda</taxon>
        <taxon>Insecta</taxon>
        <taxon>Pterygota</taxon>
        <taxon>Neoptera</taxon>
        <taxon>Endopterygota</taxon>
        <taxon>Coleoptera</taxon>
        <taxon>Polyphaga</taxon>
        <taxon>Elateriformia</taxon>
        <taxon>Elateroidea</taxon>
        <taxon>Lampyridae</taxon>
        <taxon>Lampyrinae</taxon>
        <taxon>Pyrocoelia</taxon>
    </lineage>
</organism>
<feature type="signal peptide" evidence="1">
    <location>
        <begin position="1"/>
        <end position="23"/>
    </location>
</feature>
<proteinExistence type="predicted"/>
<dbReference type="GO" id="GO:0000164">
    <property type="term" value="C:protein phosphatase type 1 complex"/>
    <property type="evidence" value="ECO:0007669"/>
    <property type="project" value="TreeGrafter"/>
</dbReference>
<keyword evidence="1" id="KW-0732">Signal</keyword>
<comment type="caution">
    <text evidence="2">The sequence shown here is derived from an EMBL/GenBank/DDBJ whole genome shotgun (WGS) entry which is preliminary data.</text>
</comment>
<dbReference type="GO" id="GO:0019888">
    <property type="term" value="F:protein phosphatase regulator activity"/>
    <property type="evidence" value="ECO:0007669"/>
    <property type="project" value="TreeGrafter"/>
</dbReference>
<dbReference type="Proteomes" id="UP001329430">
    <property type="component" value="Chromosome 2"/>
</dbReference>
<reference evidence="2 3" key="1">
    <citation type="journal article" date="2024" name="Insects">
        <title>An Improved Chromosome-Level Genome Assembly of the Firefly Pyrocoelia pectoralis.</title>
        <authorList>
            <person name="Fu X."/>
            <person name="Meyer-Rochow V.B."/>
            <person name="Ballantyne L."/>
            <person name="Zhu X."/>
        </authorList>
    </citation>
    <scope>NUCLEOTIDE SEQUENCE [LARGE SCALE GENOMIC DNA]</scope>
    <source>
        <strain evidence="2">XCY_ONT2</strain>
    </source>
</reference>
<feature type="chain" id="PRO_5042982887" evidence="1">
    <location>
        <begin position="24"/>
        <end position="229"/>
    </location>
</feature>
<dbReference type="PANTHER" id="PTHR16489:SF12">
    <property type="entry name" value="GH11727P"/>
    <property type="match status" value="1"/>
</dbReference>
<evidence type="ECO:0000256" key="1">
    <source>
        <dbReference type="SAM" id="SignalP"/>
    </source>
</evidence>
<dbReference type="GO" id="GO:0034976">
    <property type="term" value="P:response to endoplasmic reticulum stress"/>
    <property type="evidence" value="ECO:0007669"/>
    <property type="project" value="TreeGrafter"/>
</dbReference>
<dbReference type="PANTHER" id="PTHR16489">
    <property type="entry name" value="GH11727P"/>
    <property type="match status" value="1"/>
</dbReference>
<name>A0AAN7VSA7_9COLE</name>
<dbReference type="PROSITE" id="PS51257">
    <property type="entry name" value="PROKAR_LIPOPROTEIN"/>
    <property type="match status" value="1"/>
</dbReference>